<evidence type="ECO:0000313" key="3">
    <source>
        <dbReference type="Proteomes" id="UP000799757"/>
    </source>
</evidence>
<feature type="transmembrane region" description="Helical" evidence="1">
    <location>
        <begin position="21"/>
        <end position="39"/>
    </location>
</feature>
<feature type="transmembrane region" description="Helical" evidence="1">
    <location>
        <begin position="88"/>
        <end position="104"/>
    </location>
</feature>
<gene>
    <name evidence="2" type="ORF">K505DRAFT_355652</name>
</gene>
<evidence type="ECO:0000256" key="1">
    <source>
        <dbReference type="SAM" id="Phobius"/>
    </source>
</evidence>
<keyword evidence="1" id="KW-0472">Membrane</keyword>
<accession>A0A6A6XVB1</accession>
<name>A0A6A6XVB1_9PLEO</name>
<protein>
    <submittedName>
        <fullName evidence="2">Uncharacterized protein</fullName>
    </submittedName>
</protein>
<dbReference type="AlphaFoldDB" id="A0A6A6XVB1"/>
<evidence type="ECO:0000313" key="2">
    <source>
        <dbReference type="EMBL" id="KAF2800432.1"/>
    </source>
</evidence>
<reference evidence="2" key="1">
    <citation type="journal article" date="2020" name="Stud. Mycol.">
        <title>101 Dothideomycetes genomes: a test case for predicting lifestyles and emergence of pathogens.</title>
        <authorList>
            <person name="Haridas S."/>
            <person name="Albert R."/>
            <person name="Binder M."/>
            <person name="Bloem J."/>
            <person name="Labutti K."/>
            <person name="Salamov A."/>
            <person name="Andreopoulos B."/>
            <person name="Baker S."/>
            <person name="Barry K."/>
            <person name="Bills G."/>
            <person name="Bluhm B."/>
            <person name="Cannon C."/>
            <person name="Castanera R."/>
            <person name="Culley D."/>
            <person name="Daum C."/>
            <person name="Ezra D."/>
            <person name="Gonzalez J."/>
            <person name="Henrissat B."/>
            <person name="Kuo A."/>
            <person name="Liang C."/>
            <person name="Lipzen A."/>
            <person name="Lutzoni F."/>
            <person name="Magnuson J."/>
            <person name="Mondo S."/>
            <person name="Nolan M."/>
            <person name="Ohm R."/>
            <person name="Pangilinan J."/>
            <person name="Park H.-J."/>
            <person name="Ramirez L."/>
            <person name="Alfaro M."/>
            <person name="Sun H."/>
            <person name="Tritt A."/>
            <person name="Yoshinaga Y."/>
            <person name="Zwiers L.-H."/>
            <person name="Turgeon B."/>
            <person name="Goodwin S."/>
            <person name="Spatafora J."/>
            <person name="Crous P."/>
            <person name="Grigoriev I."/>
        </authorList>
    </citation>
    <scope>NUCLEOTIDE SEQUENCE</scope>
    <source>
        <strain evidence="2">CBS 109.77</strain>
    </source>
</reference>
<sequence>MNQHDEPHNQFISALSGKLDVLSDILIVSIAPIVYNLFIMRPIPKSQIITMIILCITKMIMAIFRVSVTNGYMGFGYTWSLYWQTLEAYTLIILESYVVIRYIFASYEK</sequence>
<organism evidence="2 3">
    <name type="scientific">Melanomma pulvis-pyrius CBS 109.77</name>
    <dbReference type="NCBI Taxonomy" id="1314802"/>
    <lineage>
        <taxon>Eukaryota</taxon>
        <taxon>Fungi</taxon>
        <taxon>Dikarya</taxon>
        <taxon>Ascomycota</taxon>
        <taxon>Pezizomycotina</taxon>
        <taxon>Dothideomycetes</taxon>
        <taxon>Pleosporomycetidae</taxon>
        <taxon>Pleosporales</taxon>
        <taxon>Melanommataceae</taxon>
        <taxon>Melanomma</taxon>
    </lineage>
</organism>
<proteinExistence type="predicted"/>
<keyword evidence="1" id="KW-0812">Transmembrane</keyword>
<feature type="transmembrane region" description="Helical" evidence="1">
    <location>
        <begin position="48"/>
        <end position="68"/>
    </location>
</feature>
<dbReference type="Proteomes" id="UP000799757">
    <property type="component" value="Unassembled WGS sequence"/>
</dbReference>
<keyword evidence="1" id="KW-1133">Transmembrane helix</keyword>
<dbReference type="EMBL" id="MU001747">
    <property type="protein sequence ID" value="KAF2800432.1"/>
    <property type="molecule type" value="Genomic_DNA"/>
</dbReference>
<keyword evidence="3" id="KW-1185">Reference proteome</keyword>